<keyword evidence="1" id="KW-1133">Transmembrane helix</keyword>
<proteinExistence type="predicted"/>
<keyword evidence="1" id="KW-0472">Membrane</keyword>
<accession>A0ABV0IZC2</accession>
<comment type="caution">
    <text evidence="2">The sequence shown here is derived from an EMBL/GenBank/DDBJ whole genome shotgun (WGS) entry which is preliminary data.</text>
</comment>
<organism evidence="2 3">
    <name type="scientific">Chromobacterium phragmitis</name>
    <dbReference type="NCBI Taxonomy" id="2202141"/>
    <lineage>
        <taxon>Bacteria</taxon>
        <taxon>Pseudomonadati</taxon>
        <taxon>Pseudomonadota</taxon>
        <taxon>Betaproteobacteria</taxon>
        <taxon>Neisseriales</taxon>
        <taxon>Chromobacteriaceae</taxon>
        <taxon>Chromobacterium</taxon>
    </lineage>
</organism>
<dbReference type="RefSeq" id="WP_168191779.1">
    <property type="nucleotide sequence ID" value="NZ_CP029554.1"/>
</dbReference>
<dbReference type="Pfam" id="PF11351">
    <property type="entry name" value="GTA_holin_3TM"/>
    <property type="match status" value="1"/>
</dbReference>
<dbReference type="InterPro" id="IPR021497">
    <property type="entry name" value="GTA_holin_3TM"/>
</dbReference>
<feature type="transmembrane region" description="Helical" evidence="1">
    <location>
        <begin position="74"/>
        <end position="91"/>
    </location>
</feature>
<feature type="transmembrane region" description="Helical" evidence="1">
    <location>
        <begin position="111"/>
        <end position="128"/>
    </location>
</feature>
<name>A0ABV0IZC2_9NEIS</name>
<sequence length="133" mass="14777">MDAQQTAALLDLLGRLADRAWNDPAKRGEIQAELLRMLQAGELQTLEPQLAPQSQMADLSRQDALSDSLFKSGWRPYCGWVCGVGLSYQFLLRPLLNGLALGNFPSLEVDTLMTLLFGILGLGVYRTIEKVRR</sequence>
<evidence type="ECO:0000313" key="2">
    <source>
        <dbReference type="EMBL" id="MEO9386625.1"/>
    </source>
</evidence>
<dbReference type="EMBL" id="JBDXMI010000001">
    <property type="protein sequence ID" value="MEO9386625.1"/>
    <property type="molecule type" value="Genomic_DNA"/>
</dbReference>
<gene>
    <name evidence="2" type="ORF">ABI908_21230</name>
</gene>
<evidence type="ECO:0000313" key="3">
    <source>
        <dbReference type="Proteomes" id="UP001462502"/>
    </source>
</evidence>
<reference evidence="2 3" key="1">
    <citation type="submission" date="2024-05" db="EMBL/GenBank/DDBJ databases">
        <authorList>
            <person name="De Oliveira J.P."/>
            <person name="Noriler S.A."/>
            <person name="De Oliveira A.G."/>
            <person name="Sipoli D.S."/>
        </authorList>
    </citation>
    <scope>NUCLEOTIDE SEQUENCE [LARGE SCALE GENOMIC DNA]</scope>
    <source>
        <strain evidence="2 3">LABIM192</strain>
    </source>
</reference>
<dbReference type="Proteomes" id="UP001462502">
    <property type="component" value="Unassembled WGS sequence"/>
</dbReference>
<evidence type="ECO:0000256" key="1">
    <source>
        <dbReference type="SAM" id="Phobius"/>
    </source>
</evidence>
<keyword evidence="1" id="KW-0812">Transmembrane</keyword>
<protein>
    <submittedName>
        <fullName evidence="2">3TM-type holin</fullName>
    </submittedName>
</protein>
<keyword evidence="3" id="KW-1185">Reference proteome</keyword>